<gene>
    <name evidence="3" type="primary">LOC110785176</name>
</gene>
<dbReference type="KEGG" id="soe:110785176"/>
<evidence type="ECO:0000313" key="3">
    <source>
        <dbReference type="RefSeq" id="XP_021845313.2"/>
    </source>
</evidence>
<dbReference type="AlphaFoldDB" id="A0A9R0IA56"/>
<dbReference type="NCBIfam" id="TIGR01640">
    <property type="entry name" value="F_box_assoc_1"/>
    <property type="match status" value="1"/>
</dbReference>
<dbReference type="RefSeq" id="XP_021845313.2">
    <property type="nucleotide sequence ID" value="XM_021989621.2"/>
</dbReference>
<proteinExistence type="predicted"/>
<dbReference type="CDD" id="cd22157">
    <property type="entry name" value="F-box_AtFBW1-like"/>
    <property type="match status" value="1"/>
</dbReference>
<dbReference type="PANTHER" id="PTHR31672">
    <property type="entry name" value="BNACNNG10540D PROTEIN"/>
    <property type="match status" value="1"/>
</dbReference>
<dbReference type="Proteomes" id="UP000813463">
    <property type="component" value="Chromosome 5"/>
</dbReference>
<dbReference type="PANTHER" id="PTHR31672:SF13">
    <property type="entry name" value="F-BOX PROTEIN CPR30-LIKE"/>
    <property type="match status" value="1"/>
</dbReference>
<organism evidence="2 3">
    <name type="scientific">Spinacia oleracea</name>
    <name type="common">Spinach</name>
    <dbReference type="NCBI Taxonomy" id="3562"/>
    <lineage>
        <taxon>Eukaryota</taxon>
        <taxon>Viridiplantae</taxon>
        <taxon>Streptophyta</taxon>
        <taxon>Embryophyta</taxon>
        <taxon>Tracheophyta</taxon>
        <taxon>Spermatophyta</taxon>
        <taxon>Magnoliopsida</taxon>
        <taxon>eudicotyledons</taxon>
        <taxon>Gunneridae</taxon>
        <taxon>Pentapetalae</taxon>
        <taxon>Caryophyllales</taxon>
        <taxon>Chenopodiaceae</taxon>
        <taxon>Chenopodioideae</taxon>
        <taxon>Anserineae</taxon>
        <taxon>Spinacia</taxon>
    </lineage>
</organism>
<dbReference type="Pfam" id="PF00646">
    <property type="entry name" value="F-box"/>
    <property type="match status" value="1"/>
</dbReference>
<dbReference type="Pfam" id="PF08268">
    <property type="entry name" value="FBA_3"/>
    <property type="match status" value="1"/>
</dbReference>
<dbReference type="Gene3D" id="1.20.1280.50">
    <property type="match status" value="1"/>
</dbReference>
<feature type="domain" description="F-box" evidence="1">
    <location>
        <begin position="1"/>
        <end position="46"/>
    </location>
</feature>
<protein>
    <submittedName>
        <fullName evidence="3">F-box protein At3g16210</fullName>
    </submittedName>
</protein>
<dbReference type="GeneID" id="110785176"/>
<dbReference type="PROSITE" id="PS50181">
    <property type="entry name" value="FBOX"/>
    <property type="match status" value="1"/>
</dbReference>
<accession>A0A9R0IA56</accession>
<keyword evidence="2" id="KW-1185">Reference proteome</keyword>
<dbReference type="InterPro" id="IPR001810">
    <property type="entry name" value="F-box_dom"/>
</dbReference>
<dbReference type="InterPro" id="IPR013187">
    <property type="entry name" value="F-box-assoc_dom_typ3"/>
</dbReference>
<dbReference type="SUPFAM" id="SSF81383">
    <property type="entry name" value="F-box domain"/>
    <property type="match status" value="1"/>
</dbReference>
<name>A0A9R0IA56_SPIOL</name>
<dbReference type="InterPro" id="IPR050796">
    <property type="entry name" value="SCF_F-box_component"/>
</dbReference>
<evidence type="ECO:0000259" key="1">
    <source>
        <dbReference type="PROSITE" id="PS50181"/>
    </source>
</evidence>
<dbReference type="SMART" id="SM00256">
    <property type="entry name" value="FBOX"/>
    <property type="match status" value="1"/>
</dbReference>
<reference evidence="3" key="2">
    <citation type="submission" date="2025-08" db="UniProtKB">
        <authorList>
            <consortium name="RefSeq"/>
        </authorList>
    </citation>
    <scope>IDENTIFICATION</scope>
    <source>
        <tissue evidence="3">Leaf</tissue>
    </source>
</reference>
<sequence length="370" mass="43154">MARYLSEDSLLEILIRLPVKSLLRFRSVSKSWNSLITSSNFITKQMNYNDANNCHTLVWCYYLESRKDTYALHSDNENLDKMMDLSFCPSAVNEFFYIIGYAKGIVCLTDKYQRSDTVLLWNPSIRKYFTLSNPLYRPQMYELFMFNAVVGFGFDPLSNDYKFVRVYNVEGMWKMHIFVLGTGCWTDAEITSSFAAIRDTPATYFNGVLHWLSNDYLIMRFDLGTEKFTEMMLFSRESLPVLSEINNVSISVWRGSLIVLSDRYGNTENWGTTCSLLVMKEYGDKESWTKLFEIRLESAHFNSITTNSRLIFFQSNDNADLVDKIDVYDHETRHTEHDVFQFEEPLIGLYITPYIESLVLLKEGEDPCTL</sequence>
<dbReference type="InterPro" id="IPR036047">
    <property type="entry name" value="F-box-like_dom_sf"/>
</dbReference>
<evidence type="ECO:0000313" key="2">
    <source>
        <dbReference type="Proteomes" id="UP000813463"/>
    </source>
</evidence>
<dbReference type="InterPro" id="IPR017451">
    <property type="entry name" value="F-box-assoc_interact_dom"/>
</dbReference>
<reference evidence="2" key="1">
    <citation type="journal article" date="2021" name="Nat. Commun.">
        <title>Genomic analyses provide insights into spinach domestication and the genetic basis of agronomic traits.</title>
        <authorList>
            <person name="Cai X."/>
            <person name="Sun X."/>
            <person name="Xu C."/>
            <person name="Sun H."/>
            <person name="Wang X."/>
            <person name="Ge C."/>
            <person name="Zhang Z."/>
            <person name="Wang Q."/>
            <person name="Fei Z."/>
            <person name="Jiao C."/>
            <person name="Wang Q."/>
        </authorList>
    </citation>
    <scope>NUCLEOTIDE SEQUENCE [LARGE SCALE GENOMIC DNA]</scope>
    <source>
        <strain evidence="2">cv. Varoflay</strain>
    </source>
</reference>